<keyword evidence="1" id="KW-0175">Coiled coil</keyword>
<keyword evidence="4" id="KW-1185">Reference proteome</keyword>
<feature type="transmembrane region" description="Helical" evidence="2">
    <location>
        <begin position="1433"/>
        <end position="1452"/>
    </location>
</feature>
<reference evidence="3 4" key="1">
    <citation type="submission" date="2014-06" db="EMBL/GenBank/DDBJ databases">
        <authorList>
            <person name="Swart Estienne"/>
        </authorList>
    </citation>
    <scope>NUCLEOTIDE SEQUENCE [LARGE SCALE GENOMIC DNA]</scope>
    <source>
        <strain evidence="3 4">130c</strain>
    </source>
</reference>
<dbReference type="PANTHER" id="PTHR11319:SF35">
    <property type="entry name" value="OUTER MEMBRANE PROTEIN PMPC-RELATED"/>
    <property type="match status" value="1"/>
</dbReference>
<gene>
    <name evidence="3" type="primary">Contig16395.g17463</name>
    <name evidence="3" type="ORF">STYLEM_17757</name>
</gene>
<protein>
    <recommendedName>
        <fullName evidence="5">Transmembrane protein</fullName>
    </recommendedName>
</protein>
<evidence type="ECO:0008006" key="5">
    <source>
        <dbReference type="Google" id="ProtNLM"/>
    </source>
</evidence>
<feature type="coiled-coil region" evidence="1">
    <location>
        <begin position="2094"/>
        <end position="2125"/>
    </location>
</feature>
<dbReference type="InterPro" id="IPR011050">
    <property type="entry name" value="Pectin_lyase_fold/virulence"/>
</dbReference>
<evidence type="ECO:0000313" key="4">
    <source>
        <dbReference type="Proteomes" id="UP000039865"/>
    </source>
</evidence>
<dbReference type="OrthoDB" id="77931at2759"/>
<keyword evidence="2" id="KW-0472">Membrane</keyword>
<organism evidence="3 4">
    <name type="scientific">Stylonychia lemnae</name>
    <name type="common">Ciliate</name>
    <dbReference type="NCBI Taxonomy" id="5949"/>
    <lineage>
        <taxon>Eukaryota</taxon>
        <taxon>Sar</taxon>
        <taxon>Alveolata</taxon>
        <taxon>Ciliophora</taxon>
        <taxon>Intramacronucleata</taxon>
        <taxon>Spirotrichea</taxon>
        <taxon>Stichotrichia</taxon>
        <taxon>Sporadotrichida</taxon>
        <taxon>Oxytrichidae</taxon>
        <taxon>Stylonychinae</taxon>
        <taxon>Stylonychia</taxon>
    </lineage>
</organism>
<keyword evidence="2" id="KW-1133">Transmembrane helix</keyword>
<evidence type="ECO:0000256" key="2">
    <source>
        <dbReference type="SAM" id="Phobius"/>
    </source>
</evidence>
<dbReference type="Proteomes" id="UP000039865">
    <property type="component" value="Unassembled WGS sequence"/>
</dbReference>
<accession>A0A078B269</accession>
<feature type="transmembrane region" description="Helical" evidence="2">
    <location>
        <begin position="1780"/>
        <end position="1799"/>
    </location>
</feature>
<feature type="transmembrane region" description="Helical" evidence="2">
    <location>
        <begin position="1650"/>
        <end position="1673"/>
    </location>
</feature>
<dbReference type="EMBL" id="CCKQ01016762">
    <property type="protein sequence ID" value="CDW88635.1"/>
    <property type="molecule type" value="Genomic_DNA"/>
</dbReference>
<dbReference type="InParanoid" id="A0A078B269"/>
<feature type="transmembrane region" description="Helical" evidence="2">
    <location>
        <begin position="1464"/>
        <end position="1482"/>
    </location>
</feature>
<dbReference type="PANTHER" id="PTHR11319">
    <property type="entry name" value="G PROTEIN-COUPLED RECEPTOR-RELATED"/>
    <property type="match status" value="1"/>
</dbReference>
<sequence length="2350" mass="268575">MHALKDILEQNIEPVTQEKKHIGLILYLVKFDGSVYFYNNVFKDIIQSKSPCTNNQTITDPSAINGYFENVIYLNVYQLQFQNLISIISMKQGFINIEKNKFENILLTNSLIRIQGELDKEVIHALIEENSFLNIIVKGGAGIIHFEKQNMGSAITKISKMTKCGGGLTIKNNTFKLIIGCEMVDSSLFFIGCYNQDYYFSQPYMLSQESQYEKFQSDYQVLNKFQEFQDNLIAASSKTSEKVAVQKMNPTTSSINLASNLDPNRIILYLNTYEDCYRGVTMRDTQWNSEFLGTLISFVNIPWIEVDSEEYLNIGPFNKNQFDLIAKQLGIQGSLTLQQDYIYNQLKGCCIFSLSGVSNFSITGTSFQNVWTIDDAYVAFKSIGTFNSLTTTRYGWNPLMATYKLNNKVNLGASQPLFYINFQNCTSFTLSKFNYHDNYAQFQEDSDLSLIVTVKDQKNPFRSIKTKLIDVQINSVYADRGAPFFEIQSSQIDLENVYIQDPIFKINILSTSNRDEYFNVKSSIFSEINGTDVPLFMIASTATVTSEKQIVKFQSTNFYSNIGKSAAILKIPENLMNGILFNDCIFSKNIGDYGLMRVTAKIGTIQFQQCEFSSNYGKLAKDIYIEGSSTSQMLIYESRFKQTEVDSQQIRDNIIDNDHESYFLDPSGVVLISIQQVKIVNSRIENYHFAQSGGFIRLESNSKAEMINCNIQESSANQGGAILIQKSSEIILNGCTIELCQAYQSGAVQAQDTSTLTIISSKFVNNFGVDQGVFSIQGYSKFSCDDCFFQANEAYTQNSVGQIVQSQIASMTNSRFFSNFISPGGSYNLLQIISSKVTFSLFYNTLSSIGFEKVNGNFIQIMAESSIEIKDSTFKKGMGKEGGAIYMLGFSQLVIENCNFTDCSVDNQGGAIYASSFDKIDIINSRFEGNKAKVFGSAIYASNSIGTLNVNKSSYFYSKDSSNFIYFSSLEKANITATTLASSSIDEDTSSTYSAIYLDSLKLFYFSQSTMKQIVANYTGGCMYISEAASSKQTANFDRYFIDNSVFSNCKSLRGGAIFLDSVQGVTIGNKTTFSNNYAYVSKFSSISDQAEGIGGAVNFYCQTGGGAIQWNYLEPTFKNVITQRLTELQVNYKNNTAGVYGDNISSVSRVLQQLTKDQYLSVKAKFDTSTSNERMIRALQDNSQQGITQKQKSGGVMDPIYFALIDKYGFIVTSDETSKLYLQVNQNSNYKYQTTFETETTFSIKNGVFAVDNLVVVAQPNSQQSFSFSTDGIDYNIPDNAAYYLEQKNQLKLDTVQKNLGFSLTFRDCEPGEALLSSGKCSDCSEGTYLLITSTGTSSCKECQSDISYCLGKDLVYPMKNYWRSSKSSDNFIKCRNHIQCLGMNPPENNFLGACAEGYQGILCSDCKIGYSITNNFECSKCPDDLSNSFKLLALSVLIITALVFLIKFTIAGALEQKNYLSVFIRILMNHIQLLIITASYDLQWPDQLIQFFNSVKPASEVTTQFLSLDCFIDTRKDNNDKGTIRSFYAKTIMLALAPILAVITCFCAWRIIFYLQERKKNKISNRKFDINLDQSSQRKGLTTQQVNTTNQEEYEKVSNMSIISKNPLNQQKLQSMETDGEIKMTTDQLDESQESIILQEQDRRRGRVVSSVIIILFFIHPTITTQMFSAFRYLLNWYNLNFSCQDIDGQMRLYSDLEVICYSGLGIPAYGFFLLFINKDKLQNIYIKEKYSFLYNGYKGHSFFWEIFIIYRKIIFIFIQVFLAQVGKIVQHHYLNNLETLSLLSSALTIYCGLFYISGHEGLSVNGMFLIYWIIRFMIELKQTISLKFPRIYFAMFLCFSQKKREKEKMLQDYLKKHTKFIKNYSTICEYLVQNMKLYNSGLIPPEDSELQLLTLKLMQFKAQMDNSRKLKSLQNLSVEQLLIQKDMNNLLKNNVKNESSRQCEIDFEFDNNENDEQQTNRGQRKNYPINQTFDEQDDEMIYGDNKLIKKIFFELKSQKKPGTSYSSKSIENDNSLFRNNQIGIDQTLSEYPYNLIFKNQVLISGIDEEPNIKVETQFKKQIYQKKDITSLEFTDGYTQKDKRLRKNSSLQENHQNDLKQQIEQEEELIQSFRKLKQQERQSNYSDDNLKKFNIEFQSKQFNKFPQHRQNFISLYDISQTKQLDQDKDEDLQLTIQSSEGYDSNNFMSQLEQYQSKDINSREQQNIEFKGSSRIGKDISFGRNQIIGYKTFDKNKRKRLSQLDQKQMKEIFGKKLRDSRFKRNFQATDSGIYEMPVVPVDYDDNAIDEQLSLDFEDDNDFETNELQSEIIEKNKAPKEFQSQQEYVDLSNQKSNQLFKNDSLDINDL</sequence>
<proteinExistence type="predicted"/>
<name>A0A078B269_STYLE</name>
<keyword evidence="2" id="KW-0812">Transmembrane</keyword>
<feature type="transmembrane region" description="Helical" evidence="2">
    <location>
        <begin position="1805"/>
        <end position="1821"/>
    </location>
</feature>
<dbReference type="SUPFAM" id="SSF51126">
    <property type="entry name" value="Pectin lyase-like"/>
    <property type="match status" value="1"/>
</dbReference>
<feature type="transmembrane region" description="Helical" evidence="2">
    <location>
        <begin position="1745"/>
        <end position="1768"/>
    </location>
</feature>
<feature type="transmembrane region" description="Helical" evidence="2">
    <location>
        <begin position="1534"/>
        <end position="1557"/>
    </location>
</feature>
<evidence type="ECO:0000256" key="1">
    <source>
        <dbReference type="SAM" id="Coils"/>
    </source>
</evidence>
<evidence type="ECO:0000313" key="3">
    <source>
        <dbReference type="EMBL" id="CDW88635.1"/>
    </source>
</evidence>